<dbReference type="GO" id="GO:0016020">
    <property type="term" value="C:membrane"/>
    <property type="evidence" value="ECO:0007669"/>
    <property type="project" value="TreeGrafter"/>
</dbReference>
<evidence type="ECO:0000256" key="6">
    <source>
        <dbReference type="ARBA" id="ARBA00023049"/>
    </source>
</evidence>
<organism evidence="9 10">
    <name type="scientific">Limnofasciculus baicalensis BBK-W-15</name>
    <dbReference type="NCBI Taxonomy" id="2699891"/>
    <lineage>
        <taxon>Bacteria</taxon>
        <taxon>Bacillati</taxon>
        <taxon>Cyanobacteriota</taxon>
        <taxon>Cyanophyceae</taxon>
        <taxon>Coleofasciculales</taxon>
        <taxon>Coleofasciculaceae</taxon>
        <taxon>Limnofasciculus</taxon>
        <taxon>Limnofasciculus baicalensis</taxon>
    </lineage>
</organism>
<comment type="caution">
    <text evidence="9">The sequence shown here is derived from an EMBL/GenBank/DDBJ whole genome shotgun (WGS) entry which is preliminary data.</text>
</comment>
<feature type="non-terminal residue" evidence="9">
    <location>
        <position position="1"/>
    </location>
</feature>
<keyword evidence="6 9" id="KW-0482">Metalloprotease</keyword>
<keyword evidence="2" id="KW-0645">Protease</keyword>
<dbReference type="InterPro" id="IPR001915">
    <property type="entry name" value="Peptidase_M48"/>
</dbReference>
<dbReference type="AlphaFoldDB" id="A0AAE3GSA1"/>
<keyword evidence="4 9" id="KW-0378">Hydrolase</keyword>
<accession>A0AAE3GSA1</accession>
<dbReference type="GO" id="GO:0004222">
    <property type="term" value="F:metalloendopeptidase activity"/>
    <property type="evidence" value="ECO:0007669"/>
    <property type="project" value="InterPro"/>
</dbReference>
<feature type="compositionally biased region" description="Polar residues" evidence="7">
    <location>
        <begin position="57"/>
        <end position="68"/>
    </location>
</feature>
<keyword evidence="3" id="KW-0479">Metal-binding</keyword>
<dbReference type="Gene3D" id="1.25.40.10">
    <property type="entry name" value="Tetratricopeptide repeat domain"/>
    <property type="match status" value="1"/>
</dbReference>
<feature type="compositionally biased region" description="Polar residues" evidence="7">
    <location>
        <begin position="1"/>
        <end position="34"/>
    </location>
</feature>
<evidence type="ECO:0000256" key="7">
    <source>
        <dbReference type="SAM" id="MobiDB-lite"/>
    </source>
</evidence>
<evidence type="ECO:0000313" key="9">
    <source>
        <dbReference type="EMBL" id="MCP2728933.1"/>
    </source>
</evidence>
<feature type="compositionally biased region" description="Low complexity" evidence="7">
    <location>
        <begin position="69"/>
        <end position="86"/>
    </location>
</feature>
<dbReference type="InterPro" id="IPR051156">
    <property type="entry name" value="Mito/Outer_Membr_Metalloprot"/>
</dbReference>
<evidence type="ECO:0000259" key="8">
    <source>
        <dbReference type="Pfam" id="PF01435"/>
    </source>
</evidence>
<dbReference type="CDD" id="cd07333">
    <property type="entry name" value="M48C_bepA_like"/>
    <property type="match status" value="1"/>
</dbReference>
<protein>
    <submittedName>
        <fullName evidence="9">M48 family metalloprotease</fullName>
        <ecNumber evidence="9">3.4.24.-</ecNumber>
    </submittedName>
</protein>
<feature type="domain" description="Peptidase M48" evidence="8">
    <location>
        <begin position="343"/>
        <end position="507"/>
    </location>
</feature>
<keyword evidence="5" id="KW-0862">Zinc</keyword>
<evidence type="ECO:0000256" key="5">
    <source>
        <dbReference type="ARBA" id="ARBA00022833"/>
    </source>
</evidence>
<name>A0AAE3GSA1_9CYAN</name>
<dbReference type="GO" id="GO:0046872">
    <property type="term" value="F:metal ion binding"/>
    <property type="evidence" value="ECO:0007669"/>
    <property type="project" value="UniProtKB-KW"/>
</dbReference>
<dbReference type="SUPFAM" id="SSF48452">
    <property type="entry name" value="TPR-like"/>
    <property type="match status" value="1"/>
</dbReference>
<dbReference type="Gene3D" id="3.30.2010.10">
    <property type="entry name" value="Metalloproteases ('zincins'), catalytic domain"/>
    <property type="match status" value="1"/>
</dbReference>
<dbReference type="RefSeq" id="WP_254011721.1">
    <property type="nucleotide sequence ID" value="NZ_JAMZMM010000082.1"/>
</dbReference>
<gene>
    <name evidence="9" type="ORF">NJ959_10740</name>
</gene>
<evidence type="ECO:0000256" key="4">
    <source>
        <dbReference type="ARBA" id="ARBA00022801"/>
    </source>
</evidence>
<dbReference type="InterPro" id="IPR011990">
    <property type="entry name" value="TPR-like_helical_dom_sf"/>
</dbReference>
<dbReference type="GO" id="GO:0051603">
    <property type="term" value="P:proteolysis involved in protein catabolic process"/>
    <property type="evidence" value="ECO:0007669"/>
    <property type="project" value="TreeGrafter"/>
</dbReference>
<keyword evidence="10" id="KW-1185">Reference proteome</keyword>
<dbReference type="Proteomes" id="UP001204953">
    <property type="component" value="Unassembled WGS sequence"/>
</dbReference>
<reference evidence="9" key="1">
    <citation type="submission" date="2022-06" db="EMBL/GenBank/DDBJ databases">
        <title>New cyanobacteria of genus Symplocastrum in benthos of Lake Baikal.</title>
        <authorList>
            <person name="Sorokovikova E."/>
            <person name="Tikhonova I."/>
            <person name="Krasnopeev A."/>
            <person name="Evseev P."/>
            <person name="Gladkikh A."/>
            <person name="Belykh O."/>
        </authorList>
    </citation>
    <scope>NUCLEOTIDE SEQUENCE</scope>
    <source>
        <strain evidence="9">BBK-W-15</strain>
    </source>
</reference>
<proteinExistence type="predicted"/>
<dbReference type="Pfam" id="PF01435">
    <property type="entry name" value="Peptidase_M48"/>
    <property type="match status" value="1"/>
</dbReference>
<evidence type="ECO:0000256" key="3">
    <source>
        <dbReference type="ARBA" id="ARBA00022723"/>
    </source>
</evidence>
<evidence type="ECO:0000313" key="10">
    <source>
        <dbReference type="Proteomes" id="UP001204953"/>
    </source>
</evidence>
<dbReference type="PANTHER" id="PTHR22726">
    <property type="entry name" value="METALLOENDOPEPTIDASE OMA1"/>
    <property type="match status" value="1"/>
</dbReference>
<sequence>EFNEQLLTESPTTIVIPNSNQKSNLTSEPTSETPKTIIIPDTSASPPPPETNKTENGETPTTPNAPDSETQPNQNTETPPETNNETSTDTQPQLTPEELARQEKLIEADRLYKTGDIAAAQKLYREAKAPFVESTENQTQPSAIYDPTQLSPAGAVYWRQAQSGLQQNLETKTLIPLKFLVQQQPEFIPAQVQYAQALKNYGQEEESLQVLEKATALYPNEPDLIKTKITALNDTEKWLEASLAARQFALLNPTHPQAAEFETMADEYLEKYKSHLRSEMRGNAIANVITGALGYIFTGNIFGPISAIDTTVLLLRGESAVGEKLSERVQKQLPMLEDEEVLAYVREVGNKLAAVAGRKEFEYQFYVVMDEEINAFALPGGKVFVNAGAILKTKSEAELAGLLGHELSHAVLSHGFQLVTEGNLIANVTQYIPFGGTAANLIVLNYSRDMERQADDLGTKILVGGGYAADGLHNMMITLGEEEKERPVFAWLSTHPDTKERIDNLETLINRNGYNRYAYEGVERHLAIQKRVRQLLQEYKDSEEDEEKEE</sequence>
<feature type="region of interest" description="Disordered" evidence="7">
    <location>
        <begin position="1"/>
        <end position="96"/>
    </location>
</feature>
<evidence type="ECO:0000256" key="1">
    <source>
        <dbReference type="ARBA" id="ARBA00001947"/>
    </source>
</evidence>
<evidence type="ECO:0000256" key="2">
    <source>
        <dbReference type="ARBA" id="ARBA00022670"/>
    </source>
</evidence>
<dbReference type="EC" id="3.4.24.-" evidence="9"/>
<dbReference type="PANTHER" id="PTHR22726:SF1">
    <property type="entry name" value="METALLOENDOPEPTIDASE OMA1, MITOCHONDRIAL"/>
    <property type="match status" value="1"/>
</dbReference>
<comment type="cofactor">
    <cofactor evidence="1">
        <name>Zn(2+)</name>
        <dbReference type="ChEBI" id="CHEBI:29105"/>
    </cofactor>
</comment>
<dbReference type="EMBL" id="JAMZMM010000082">
    <property type="protein sequence ID" value="MCP2728933.1"/>
    <property type="molecule type" value="Genomic_DNA"/>
</dbReference>